<dbReference type="Gene3D" id="3.40.640.10">
    <property type="entry name" value="Type I PLP-dependent aspartate aminotransferase-like (Major domain)"/>
    <property type="match status" value="1"/>
</dbReference>
<dbReference type="InterPro" id="IPR005814">
    <property type="entry name" value="Aminotrans_3"/>
</dbReference>
<keyword evidence="4 5" id="KW-0663">Pyridoxal phosphate</keyword>
<dbReference type="NCBIfam" id="TIGR00707">
    <property type="entry name" value="argD"/>
    <property type="match status" value="1"/>
</dbReference>
<evidence type="ECO:0000256" key="3">
    <source>
        <dbReference type="ARBA" id="ARBA00022679"/>
    </source>
</evidence>
<evidence type="ECO:0000256" key="1">
    <source>
        <dbReference type="ARBA" id="ARBA00001933"/>
    </source>
</evidence>
<dbReference type="InterPro" id="IPR049704">
    <property type="entry name" value="Aminotrans_3_PPA_site"/>
</dbReference>
<dbReference type="GO" id="GO:0006526">
    <property type="term" value="P:L-arginine biosynthetic process"/>
    <property type="evidence" value="ECO:0007669"/>
    <property type="project" value="UniProtKB-ARBA"/>
</dbReference>
<dbReference type="InterPro" id="IPR015421">
    <property type="entry name" value="PyrdxlP-dep_Trfase_major"/>
</dbReference>
<comment type="similarity">
    <text evidence="5">Belongs to the class-III pyridoxal-phosphate-dependent aminotransferase family.</text>
</comment>
<keyword evidence="3" id="KW-0808">Transferase</keyword>
<evidence type="ECO:0000256" key="5">
    <source>
        <dbReference type="RuleBase" id="RU003560"/>
    </source>
</evidence>
<dbReference type="GO" id="GO:0042802">
    <property type="term" value="F:identical protein binding"/>
    <property type="evidence" value="ECO:0007669"/>
    <property type="project" value="TreeGrafter"/>
</dbReference>
<evidence type="ECO:0000256" key="2">
    <source>
        <dbReference type="ARBA" id="ARBA00022576"/>
    </source>
</evidence>
<dbReference type="GO" id="GO:0008483">
    <property type="term" value="F:transaminase activity"/>
    <property type="evidence" value="ECO:0007669"/>
    <property type="project" value="UniProtKB-KW"/>
</dbReference>
<organism evidence="7 8">
    <name type="scientific">Tectimicrobiota bacterium</name>
    <dbReference type="NCBI Taxonomy" id="2528274"/>
    <lineage>
        <taxon>Bacteria</taxon>
        <taxon>Pseudomonadati</taxon>
        <taxon>Nitrospinota/Tectimicrobiota group</taxon>
        <taxon>Candidatus Tectimicrobiota</taxon>
    </lineage>
</organism>
<evidence type="ECO:0000256" key="6">
    <source>
        <dbReference type="SAM" id="MobiDB-lite"/>
    </source>
</evidence>
<dbReference type="PANTHER" id="PTHR11986:SF113">
    <property type="entry name" value="SUCCINYLORNITHINE TRANSAMINASE"/>
    <property type="match status" value="1"/>
</dbReference>
<proteinExistence type="inferred from homology"/>
<feature type="region of interest" description="Disordered" evidence="6">
    <location>
        <begin position="324"/>
        <end position="344"/>
    </location>
</feature>
<evidence type="ECO:0000313" key="8">
    <source>
        <dbReference type="Proteomes" id="UP000741360"/>
    </source>
</evidence>
<gene>
    <name evidence="7" type="ORF">HYY65_07695</name>
</gene>
<protein>
    <submittedName>
        <fullName evidence="7">Aspartate aminotransferase family protein</fullName>
    </submittedName>
</protein>
<evidence type="ECO:0000313" key="7">
    <source>
        <dbReference type="EMBL" id="MBI3014923.1"/>
    </source>
</evidence>
<dbReference type="PROSITE" id="PS00600">
    <property type="entry name" value="AA_TRANSFER_CLASS_3"/>
    <property type="match status" value="1"/>
</dbReference>
<dbReference type="InterPro" id="IPR015424">
    <property type="entry name" value="PyrdxlP-dep_Trfase"/>
</dbReference>
<dbReference type="Pfam" id="PF00202">
    <property type="entry name" value="Aminotran_3"/>
    <property type="match status" value="1"/>
</dbReference>
<dbReference type="AlphaFoldDB" id="A0A932GPG6"/>
<dbReference type="GO" id="GO:0030170">
    <property type="term" value="F:pyridoxal phosphate binding"/>
    <property type="evidence" value="ECO:0007669"/>
    <property type="project" value="InterPro"/>
</dbReference>
<sequence>MNQGELINLSQTFLARTYAPAPVVLVRGQGCRVWDADGKEYLDFVAGIAVQALGHCHPKVVEAIREQASRLMHVSNLYYIGREIELARLLVENSCADRVFFCNSGAEANEAAIKLARKYSRDHYGTDRYEIITMANSFHGRTLATLAATGQEKFRLGFEPLPAGFSHVPFNDLAALEKALTPRTCAVMLEPIQAEGGVIVADREYLKKVRELCDRRNLLLIFDEVQVGTGRTGHLFAYEHYGVEPDIFTLAKALGGGTAIGAMLAKEAVSESFGPGTHASTFGGNPLACAAAIAVVRELLEGNHLSQCRKMGAYLTERLVTLQKKHPPPGGQREGSRRIRVLPR</sequence>
<dbReference type="InterPro" id="IPR015422">
    <property type="entry name" value="PyrdxlP-dep_Trfase_small"/>
</dbReference>
<dbReference type="InterPro" id="IPR004636">
    <property type="entry name" value="AcOrn/SuccOrn_fam"/>
</dbReference>
<reference evidence="7" key="1">
    <citation type="submission" date="2020-07" db="EMBL/GenBank/DDBJ databases">
        <title>Huge and variable diversity of episymbiotic CPR bacteria and DPANN archaea in groundwater ecosystems.</title>
        <authorList>
            <person name="He C.Y."/>
            <person name="Keren R."/>
            <person name="Whittaker M."/>
            <person name="Farag I.F."/>
            <person name="Doudna J."/>
            <person name="Cate J.H.D."/>
            <person name="Banfield J.F."/>
        </authorList>
    </citation>
    <scope>NUCLEOTIDE SEQUENCE</scope>
    <source>
        <strain evidence="7">NC_groundwater_717_Ag_S-0.2um_59_8</strain>
    </source>
</reference>
<accession>A0A932GPG6</accession>
<dbReference type="PIRSF" id="PIRSF000521">
    <property type="entry name" value="Transaminase_4ab_Lys_Orn"/>
    <property type="match status" value="1"/>
</dbReference>
<evidence type="ECO:0000256" key="4">
    <source>
        <dbReference type="ARBA" id="ARBA00022898"/>
    </source>
</evidence>
<dbReference type="NCBIfam" id="NF002325">
    <property type="entry name" value="PRK01278.1"/>
    <property type="match status" value="1"/>
</dbReference>
<dbReference type="CDD" id="cd00610">
    <property type="entry name" value="OAT_like"/>
    <property type="match status" value="1"/>
</dbReference>
<keyword evidence="2 7" id="KW-0032">Aminotransferase</keyword>
<dbReference type="FunFam" id="3.40.640.10:FF:000004">
    <property type="entry name" value="Acetylornithine aminotransferase"/>
    <property type="match status" value="1"/>
</dbReference>
<comment type="caution">
    <text evidence="7">The sequence shown here is derived from an EMBL/GenBank/DDBJ whole genome shotgun (WGS) entry which is preliminary data.</text>
</comment>
<dbReference type="SUPFAM" id="SSF53383">
    <property type="entry name" value="PLP-dependent transferases"/>
    <property type="match status" value="1"/>
</dbReference>
<dbReference type="PANTHER" id="PTHR11986">
    <property type="entry name" value="AMINOTRANSFERASE CLASS III"/>
    <property type="match status" value="1"/>
</dbReference>
<dbReference type="Proteomes" id="UP000741360">
    <property type="component" value="Unassembled WGS sequence"/>
</dbReference>
<dbReference type="Gene3D" id="3.90.1150.10">
    <property type="entry name" value="Aspartate Aminotransferase, domain 1"/>
    <property type="match status" value="1"/>
</dbReference>
<comment type="cofactor">
    <cofactor evidence="1">
        <name>pyridoxal 5'-phosphate</name>
        <dbReference type="ChEBI" id="CHEBI:597326"/>
    </cofactor>
</comment>
<dbReference type="InterPro" id="IPR050103">
    <property type="entry name" value="Class-III_PLP-dep_AT"/>
</dbReference>
<name>A0A932GPG6_UNCTE</name>
<dbReference type="EMBL" id="JACPSX010000144">
    <property type="protein sequence ID" value="MBI3014923.1"/>
    <property type="molecule type" value="Genomic_DNA"/>
</dbReference>